<dbReference type="Proteomes" id="UP000215590">
    <property type="component" value="Unassembled WGS sequence"/>
</dbReference>
<feature type="compositionally biased region" description="Polar residues" evidence="1">
    <location>
        <begin position="46"/>
        <end position="57"/>
    </location>
</feature>
<keyword evidence="3" id="KW-1185">Reference proteome</keyword>
<evidence type="ECO:0000313" key="3">
    <source>
        <dbReference type="Proteomes" id="UP000215590"/>
    </source>
</evidence>
<protein>
    <submittedName>
        <fullName evidence="2">Uncharacterized protein</fullName>
    </submittedName>
</protein>
<dbReference type="OrthoDB" id="6699603at2"/>
<evidence type="ECO:0000313" key="2">
    <source>
        <dbReference type="EMBL" id="OYR18942.1"/>
    </source>
</evidence>
<name>A0A256FVQ2_9HYPH</name>
<feature type="compositionally biased region" description="Low complexity" evidence="1">
    <location>
        <begin position="61"/>
        <end position="78"/>
    </location>
</feature>
<accession>A0A256FVQ2</accession>
<comment type="caution">
    <text evidence="2">The sequence shown here is derived from an EMBL/GenBank/DDBJ whole genome shotgun (WGS) entry which is preliminary data.</text>
</comment>
<feature type="region of interest" description="Disordered" evidence="1">
    <location>
        <begin position="37"/>
        <end position="144"/>
    </location>
</feature>
<dbReference type="EMBL" id="NNRJ01000019">
    <property type="protein sequence ID" value="OYR18942.1"/>
    <property type="molecule type" value="Genomic_DNA"/>
</dbReference>
<evidence type="ECO:0000256" key="1">
    <source>
        <dbReference type="SAM" id="MobiDB-lite"/>
    </source>
</evidence>
<proteinExistence type="predicted"/>
<sequence>MKFEVLREHIGDKFYKEGETRDADELTVKQLVRNGVLRPISDEKSSSTASIDQLQAGTNGGDNSAPSGSASANSDGNDCTASDQTDDAQKAGAVQTEALAATSAEDITVTKASGEPAVTSNEQKSEGDAAQNKAEPAAPKNKSK</sequence>
<dbReference type="RefSeq" id="WP_094507023.1">
    <property type="nucleotide sequence ID" value="NZ_JBHEEK010000002.1"/>
</dbReference>
<dbReference type="AlphaFoldDB" id="A0A256FVQ2"/>
<gene>
    <name evidence="2" type="ORF">CEV31_2282</name>
</gene>
<reference evidence="2 3" key="1">
    <citation type="submission" date="2017-07" db="EMBL/GenBank/DDBJ databases">
        <title>Phylogenetic study on the rhizospheric bacterium Ochrobactrum sp. A44.</title>
        <authorList>
            <person name="Krzyzanowska D.M."/>
            <person name="Ossowicki A."/>
            <person name="Rajewska M."/>
            <person name="Maciag T."/>
            <person name="Kaczynski Z."/>
            <person name="Czerwicka M."/>
            <person name="Jafra S."/>
        </authorList>
    </citation>
    <scope>NUCLEOTIDE SEQUENCE [LARGE SCALE GENOMIC DNA]</scope>
    <source>
        <strain evidence="2 3">DSM 7216</strain>
    </source>
</reference>
<organism evidence="2 3">
    <name type="scientific">Brucella thiophenivorans</name>
    <dbReference type="NCBI Taxonomy" id="571255"/>
    <lineage>
        <taxon>Bacteria</taxon>
        <taxon>Pseudomonadati</taxon>
        <taxon>Pseudomonadota</taxon>
        <taxon>Alphaproteobacteria</taxon>
        <taxon>Hyphomicrobiales</taxon>
        <taxon>Brucellaceae</taxon>
        <taxon>Brucella/Ochrobactrum group</taxon>
        <taxon>Brucella</taxon>
    </lineage>
</organism>